<dbReference type="AlphaFoldDB" id="A0A1S1H8R7"/>
<evidence type="ECO:0000313" key="1">
    <source>
        <dbReference type="EMBL" id="OHT18046.1"/>
    </source>
</evidence>
<name>A0A1S1H8R7_9SPHN</name>
<keyword evidence="2" id="KW-1185">Reference proteome</keyword>
<protein>
    <recommendedName>
        <fullName evidence="3">Lipoprotein</fullName>
    </recommendedName>
</protein>
<gene>
    <name evidence="1" type="ORF">BHE75_00014</name>
</gene>
<sequence>MAMKTYFPVIAGALALAGCASTSPEARVRASLIDAGIAPPIAGCMAERMVDRLSITQLKRLQSLAKMPDRDIGSMTIDQFLHHLRALKDPEIFAVVSRAGIGCAIAG</sequence>
<proteinExistence type="predicted"/>
<accession>A0A1S1H8R7</accession>
<evidence type="ECO:0000313" key="2">
    <source>
        <dbReference type="Proteomes" id="UP000179467"/>
    </source>
</evidence>
<evidence type="ECO:0008006" key="3">
    <source>
        <dbReference type="Google" id="ProtNLM"/>
    </source>
</evidence>
<organism evidence="1 2">
    <name type="scientific">Edaphosphingomonas haloaromaticamans</name>
    <dbReference type="NCBI Taxonomy" id="653954"/>
    <lineage>
        <taxon>Bacteria</taxon>
        <taxon>Pseudomonadati</taxon>
        <taxon>Pseudomonadota</taxon>
        <taxon>Alphaproteobacteria</taxon>
        <taxon>Sphingomonadales</taxon>
        <taxon>Rhizorhabdaceae</taxon>
        <taxon>Edaphosphingomonas</taxon>
    </lineage>
</organism>
<dbReference type="PROSITE" id="PS51257">
    <property type="entry name" value="PROKAR_LIPOPROTEIN"/>
    <property type="match status" value="1"/>
</dbReference>
<dbReference type="Proteomes" id="UP000179467">
    <property type="component" value="Unassembled WGS sequence"/>
</dbReference>
<dbReference type="OrthoDB" id="7409816at2"/>
<dbReference type="EMBL" id="MIPT01000001">
    <property type="protein sequence ID" value="OHT18046.1"/>
    <property type="molecule type" value="Genomic_DNA"/>
</dbReference>
<comment type="caution">
    <text evidence="1">The sequence shown here is derived from an EMBL/GenBank/DDBJ whole genome shotgun (WGS) entry which is preliminary data.</text>
</comment>
<reference evidence="1 2" key="1">
    <citation type="submission" date="2016-09" db="EMBL/GenBank/DDBJ databases">
        <title>Metabolic pathway, cell adaptation mechanisms and a novel monoxygenase revealed through proteogenomic-transcription analysis of a Sphingomonas haloaromaticamans strain degrading the fungicide ortho-phenylphenol.</title>
        <authorList>
            <person name="Perruchon C."/>
            <person name="Papadopoulou E.S."/>
            <person name="Rousidou C."/>
            <person name="Vasileiadis S."/>
            <person name="Tanou G."/>
            <person name="Amoutzias G."/>
            <person name="Molassiotis A."/>
            <person name="Karpouzas D.G."/>
        </authorList>
    </citation>
    <scope>NUCLEOTIDE SEQUENCE [LARGE SCALE GENOMIC DNA]</scope>
    <source>
        <strain evidence="1 2">P3</strain>
    </source>
</reference>